<dbReference type="GO" id="GO:0015627">
    <property type="term" value="C:type II protein secretion system complex"/>
    <property type="evidence" value="ECO:0007669"/>
    <property type="project" value="InterPro"/>
</dbReference>
<evidence type="ECO:0000313" key="13">
    <source>
        <dbReference type="EMBL" id="CAA6813643.1"/>
    </source>
</evidence>
<evidence type="ECO:0000256" key="2">
    <source>
        <dbReference type="ARBA" id="ARBA00021549"/>
    </source>
</evidence>
<dbReference type="Pfam" id="PF12019">
    <property type="entry name" value="GspH"/>
    <property type="match status" value="1"/>
</dbReference>
<evidence type="ECO:0000256" key="7">
    <source>
        <dbReference type="ARBA" id="ARBA00022989"/>
    </source>
</evidence>
<dbReference type="GO" id="GO:0005886">
    <property type="term" value="C:plasma membrane"/>
    <property type="evidence" value="ECO:0007669"/>
    <property type="project" value="UniProtKB-SubCell"/>
</dbReference>
<evidence type="ECO:0000259" key="12">
    <source>
        <dbReference type="Pfam" id="PF12019"/>
    </source>
</evidence>
<keyword evidence="6 11" id="KW-0812">Transmembrane</keyword>
<comment type="similarity">
    <text evidence="9">Belongs to the GSP H family.</text>
</comment>
<accession>A0A6S6T4D9</accession>
<evidence type="ECO:0000256" key="9">
    <source>
        <dbReference type="ARBA" id="ARBA00025772"/>
    </source>
</evidence>
<keyword evidence="7 11" id="KW-1133">Transmembrane helix</keyword>
<gene>
    <name evidence="13" type="ORF">HELGO_WM15088</name>
</gene>
<dbReference type="InterPro" id="IPR022346">
    <property type="entry name" value="T2SS_GspH"/>
</dbReference>
<dbReference type="InterPro" id="IPR045584">
    <property type="entry name" value="Pilin-like"/>
</dbReference>
<protein>
    <recommendedName>
        <fullName evidence="2">Type II secretion system protein H</fullName>
    </recommendedName>
    <alternativeName>
        <fullName evidence="10">General secretion pathway protein H</fullName>
    </alternativeName>
</protein>
<evidence type="ECO:0000256" key="10">
    <source>
        <dbReference type="ARBA" id="ARBA00030775"/>
    </source>
</evidence>
<dbReference type="Pfam" id="PF07963">
    <property type="entry name" value="N_methyl"/>
    <property type="match status" value="1"/>
</dbReference>
<organism evidence="13">
    <name type="scientific">uncultured Thiotrichaceae bacterium</name>
    <dbReference type="NCBI Taxonomy" id="298394"/>
    <lineage>
        <taxon>Bacteria</taxon>
        <taxon>Pseudomonadati</taxon>
        <taxon>Pseudomonadota</taxon>
        <taxon>Gammaproteobacteria</taxon>
        <taxon>Thiotrichales</taxon>
        <taxon>Thiotrichaceae</taxon>
        <taxon>environmental samples</taxon>
    </lineage>
</organism>
<name>A0A6S6T4D9_9GAMM</name>
<keyword evidence="5" id="KW-0997">Cell inner membrane</keyword>
<dbReference type="EMBL" id="CACVAY010000062">
    <property type="protein sequence ID" value="CAA6813643.1"/>
    <property type="molecule type" value="Genomic_DNA"/>
</dbReference>
<dbReference type="PROSITE" id="PS00409">
    <property type="entry name" value="PROKAR_NTER_METHYL"/>
    <property type="match status" value="1"/>
</dbReference>
<evidence type="ECO:0000256" key="4">
    <source>
        <dbReference type="ARBA" id="ARBA00022481"/>
    </source>
</evidence>
<feature type="transmembrane region" description="Helical" evidence="11">
    <location>
        <begin position="28"/>
        <end position="48"/>
    </location>
</feature>
<keyword evidence="4" id="KW-0488">Methylation</keyword>
<evidence type="ECO:0000256" key="1">
    <source>
        <dbReference type="ARBA" id="ARBA00004377"/>
    </source>
</evidence>
<evidence type="ECO:0000256" key="3">
    <source>
        <dbReference type="ARBA" id="ARBA00022475"/>
    </source>
</evidence>
<dbReference type="Gene3D" id="3.55.40.10">
    <property type="entry name" value="minor pseudopilin epsh domain"/>
    <property type="match status" value="1"/>
</dbReference>
<dbReference type="GO" id="GO:0015628">
    <property type="term" value="P:protein secretion by the type II secretion system"/>
    <property type="evidence" value="ECO:0007669"/>
    <property type="project" value="InterPro"/>
</dbReference>
<dbReference type="SUPFAM" id="SSF54523">
    <property type="entry name" value="Pili subunits"/>
    <property type="match status" value="1"/>
</dbReference>
<evidence type="ECO:0000256" key="6">
    <source>
        <dbReference type="ARBA" id="ARBA00022692"/>
    </source>
</evidence>
<feature type="domain" description="General secretion pathway GspH" evidence="12">
    <location>
        <begin position="65"/>
        <end position="197"/>
    </location>
</feature>
<evidence type="ECO:0000256" key="5">
    <source>
        <dbReference type="ARBA" id="ARBA00022519"/>
    </source>
</evidence>
<sequence>MPGFLSQFLGVGRRNSIMKYQKIRKAQGVTLVEMVIAVAIVAILASMASPSMTAMLENNRVTVANNNLVSALFFVRSEALKRRMNVYLCISNSAQTDCESNTSNLDYANGWLIYMDCNENGYSGGVKTCDLVPDAADTADTKELLKIGQSITGGLMASGTFGGLIGFNLSGRAIMTGTVCLENSGSKKNKITVSASGRVSSEAVSACS</sequence>
<evidence type="ECO:0000256" key="11">
    <source>
        <dbReference type="SAM" id="Phobius"/>
    </source>
</evidence>
<keyword evidence="8 11" id="KW-0472">Membrane</keyword>
<dbReference type="InterPro" id="IPR012902">
    <property type="entry name" value="N_methyl_site"/>
</dbReference>
<reference evidence="13" key="1">
    <citation type="submission" date="2020-01" db="EMBL/GenBank/DDBJ databases">
        <authorList>
            <person name="Meier V. D."/>
            <person name="Meier V D."/>
        </authorList>
    </citation>
    <scope>NUCLEOTIDE SEQUENCE</scope>
    <source>
        <strain evidence="13">HLG_WM_MAG_07</strain>
    </source>
</reference>
<dbReference type="NCBIfam" id="TIGR02532">
    <property type="entry name" value="IV_pilin_GFxxxE"/>
    <property type="match status" value="1"/>
</dbReference>
<keyword evidence="3" id="KW-1003">Cell membrane</keyword>
<evidence type="ECO:0000256" key="8">
    <source>
        <dbReference type="ARBA" id="ARBA00023136"/>
    </source>
</evidence>
<dbReference type="AlphaFoldDB" id="A0A6S6T4D9"/>
<proteinExistence type="inferred from homology"/>
<comment type="subcellular location">
    <subcellularLocation>
        <location evidence="1">Cell inner membrane</location>
        <topology evidence="1">Single-pass membrane protein</topology>
    </subcellularLocation>
</comment>